<reference evidence="1" key="1">
    <citation type="journal article" date="2020" name="Stud. Mycol.">
        <title>101 Dothideomycetes genomes: a test case for predicting lifestyles and emergence of pathogens.</title>
        <authorList>
            <person name="Haridas S."/>
            <person name="Albert R."/>
            <person name="Binder M."/>
            <person name="Bloem J."/>
            <person name="Labutti K."/>
            <person name="Salamov A."/>
            <person name="Andreopoulos B."/>
            <person name="Baker S."/>
            <person name="Barry K."/>
            <person name="Bills G."/>
            <person name="Bluhm B."/>
            <person name="Cannon C."/>
            <person name="Castanera R."/>
            <person name="Culley D."/>
            <person name="Daum C."/>
            <person name="Ezra D."/>
            <person name="Gonzalez J."/>
            <person name="Henrissat B."/>
            <person name="Kuo A."/>
            <person name="Liang C."/>
            <person name="Lipzen A."/>
            <person name="Lutzoni F."/>
            <person name="Magnuson J."/>
            <person name="Mondo S."/>
            <person name="Nolan M."/>
            <person name="Ohm R."/>
            <person name="Pangilinan J."/>
            <person name="Park H.-J."/>
            <person name="Ramirez L."/>
            <person name="Alfaro M."/>
            <person name="Sun H."/>
            <person name="Tritt A."/>
            <person name="Yoshinaga Y."/>
            <person name="Zwiers L.-H."/>
            <person name="Turgeon B."/>
            <person name="Goodwin S."/>
            <person name="Spatafora J."/>
            <person name="Crous P."/>
            <person name="Grigoriev I."/>
        </authorList>
    </citation>
    <scope>NUCLEOTIDE SEQUENCE</scope>
    <source>
        <strain evidence="1">CBS 473.64</strain>
    </source>
</reference>
<name>A0A6A6RW19_9PLEO</name>
<organism evidence="1 2">
    <name type="scientific">Massarina eburnea CBS 473.64</name>
    <dbReference type="NCBI Taxonomy" id="1395130"/>
    <lineage>
        <taxon>Eukaryota</taxon>
        <taxon>Fungi</taxon>
        <taxon>Dikarya</taxon>
        <taxon>Ascomycota</taxon>
        <taxon>Pezizomycotina</taxon>
        <taxon>Dothideomycetes</taxon>
        <taxon>Pleosporomycetidae</taxon>
        <taxon>Pleosporales</taxon>
        <taxon>Massarineae</taxon>
        <taxon>Massarinaceae</taxon>
        <taxon>Massarina</taxon>
    </lineage>
</organism>
<dbReference type="EMBL" id="MU006787">
    <property type="protein sequence ID" value="KAF2639357.1"/>
    <property type="molecule type" value="Genomic_DNA"/>
</dbReference>
<evidence type="ECO:0000313" key="1">
    <source>
        <dbReference type="EMBL" id="KAF2639357.1"/>
    </source>
</evidence>
<proteinExistence type="predicted"/>
<dbReference type="Proteomes" id="UP000799753">
    <property type="component" value="Unassembled WGS sequence"/>
</dbReference>
<dbReference type="AlphaFoldDB" id="A0A6A6RW19"/>
<protein>
    <submittedName>
        <fullName evidence="1">Uncharacterized protein</fullName>
    </submittedName>
</protein>
<accession>A0A6A6RW19</accession>
<evidence type="ECO:0000313" key="2">
    <source>
        <dbReference type="Proteomes" id="UP000799753"/>
    </source>
</evidence>
<keyword evidence="2" id="KW-1185">Reference proteome</keyword>
<sequence>MSTTYLSIYDLLRITYTYESQAAMEAYESVQKPDPLSRSDCCMQTPELCLNASRPTPSATKYAALETDFTDLYAQKKRDSCVSMT</sequence>
<gene>
    <name evidence="1" type="ORF">P280DRAFT_454656</name>
</gene>
<dbReference type="OrthoDB" id="3727999at2759"/>